<name>A0A455VIX4_9GAMM</name>
<dbReference type="InterPro" id="IPR009057">
    <property type="entry name" value="Homeodomain-like_sf"/>
</dbReference>
<dbReference type="SUPFAM" id="SSF46689">
    <property type="entry name" value="Homeodomain-like"/>
    <property type="match status" value="1"/>
</dbReference>
<keyword evidence="2" id="KW-0614">Plasmid</keyword>
<evidence type="ECO:0000313" key="3">
    <source>
        <dbReference type="Proteomes" id="UP000324392"/>
    </source>
</evidence>
<dbReference type="AlphaFoldDB" id="A0A455VIX4"/>
<evidence type="ECO:0000313" key="2">
    <source>
        <dbReference type="EMBL" id="BBI93037.1"/>
    </source>
</evidence>
<dbReference type="InterPro" id="IPR002622">
    <property type="entry name" value="Transposase_14"/>
</dbReference>
<gene>
    <name evidence="2" type="ORF">SSYIS1_40360</name>
</gene>
<organism evidence="2 3">
    <name type="scientific">Serratia symbiotica</name>
    <dbReference type="NCBI Taxonomy" id="138074"/>
    <lineage>
        <taxon>Bacteria</taxon>
        <taxon>Pseudomonadati</taxon>
        <taxon>Pseudomonadota</taxon>
        <taxon>Gammaproteobacteria</taxon>
        <taxon>Enterobacterales</taxon>
        <taxon>Yersiniaceae</taxon>
        <taxon>Serratia</taxon>
    </lineage>
</organism>
<geneLocation type="plasmid" evidence="3">
    <name>pssyis1 dna</name>
</geneLocation>
<protein>
    <submittedName>
        <fullName evidence="2">ISHde6_transposase orfA</fullName>
    </submittedName>
</protein>
<feature type="domain" description="Transposase Synechocystis PCC 6803" evidence="1">
    <location>
        <begin position="69"/>
        <end position="168"/>
    </location>
</feature>
<dbReference type="RefSeq" id="WP_232051355.1">
    <property type="nucleotide sequence ID" value="NZ_AP019532.1"/>
</dbReference>
<dbReference type="Pfam" id="PF01710">
    <property type="entry name" value="HTH_Tnp_IS630"/>
    <property type="match status" value="1"/>
</dbReference>
<reference evidence="2 3" key="1">
    <citation type="submission" date="2019-03" db="EMBL/GenBank/DDBJ databases">
        <title>The genome sequence of Candidatus Serratia symbiotica strain IS.</title>
        <authorList>
            <person name="Nikoh N."/>
            <person name="Koga R."/>
            <person name="Oshima K."/>
            <person name="Hattori M."/>
            <person name="Fukatsu T."/>
        </authorList>
    </citation>
    <scope>NUCLEOTIDE SEQUENCE [LARGE SCALE GENOMIC DNA]</scope>
    <source>
        <strain evidence="2 3">IS</strain>
        <plasmid evidence="3">pssyis1 dna</plasmid>
    </source>
</reference>
<proteinExistence type="predicted"/>
<sequence>MLPSLTSTVVAVKPRIDATLRWIYQKTFSAKDRIAFYDMLAFLLDNNKSLQQAFIDIVKRLNFDYIINMSYSLDFRRKVLAIKKEKGLSIRETAKRFCIGSATVSRWIKQIEPEPAASRSRKIDKSALEKDVKQYPDAYQRERAIRFGVCQKAIWQALKKLSITYKKNIQPS</sequence>
<dbReference type="Proteomes" id="UP000324392">
    <property type="component" value="Plasmid pSsyis1"/>
</dbReference>
<evidence type="ECO:0000259" key="1">
    <source>
        <dbReference type="Pfam" id="PF01710"/>
    </source>
</evidence>
<accession>A0A455VIX4</accession>
<dbReference type="EMBL" id="AP019532">
    <property type="protein sequence ID" value="BBI93037.1"/>
    <property type="molecule type" value="Genomic_DNA"/>
</dbReference>